<dbReference type="GO" id="GO:0015095">
    <property type="term" value="F:magnesium ion transmembrane transporter activity"/>
    <property type="evidence" value="ECO:0007669"/>
    <property type="project" value="InterPro"/>
</dbReference>
<feature type="region of interest" description="Disordered" evidence="2">
    <location>
        <begin position="66"/>
        <end position="99"/>
    </location>
</feature>
<accession>A0A6G9YRH4</accession>
<dbReference type="InterPro" id="IPR011033">
    <property type="entry name" value="PRC_barrel-like_sf"/>
</dbReference>
<evidence type="ECO:0000313" key="5">
    <source>
        <dbReference type="Proteomes" id="UP000503540"/>
    </source>
</evidence>
<feature type="region of interest" description="Disordered" evidence="2">
    <location>
        <begin position="565"/>
        <end position="585"/>
    </location>
</feature>
<protein>
    <submittedName>
        <fullName evidence="4">CBS domain-containing protein</fullName>
    </submittedName>
</protein>
<dbReference type="EMBL" id="CP046172">
    <property type="protein sequence ID" value="QIS15616.1"/>
    <property type="molecule type" value="Genomic_DNA"/>
</dbReference>
<dbReference type="Proteomes" id="UP000503540">
    <property type="component" value="Chromosome"/>
</dbReference>
<dbReference type="SUPFAM" id="SSF158791">
    <property type="entry name" value="MgtE N-terminal domain-like"/>
    <property type="match status" value="1"/>
</dbReference>
<dbReference type="PANTHER" id="PTHR43773">
    <property type="entry name" value="MAGNESIUM TRANSPORTER MGTE"/>
    <property type="match status" value="1"/>
</dbReference>
<dbReference type="Gene3D" id="1.25.60.10">
    <property type="entry name" value="MgtE N-terminal domain-like"/>
    <property type="match status" value="1"/>
</dbReference>
<dbReference type="InterPro" id="IPR006669">
    <property type="entry name" value="MgtE_transporter"/>
</dbReference>
<dbReference type="Pfam" id="PF00571">
    <property type="entry name" value="CBS"/>
    <property type="match status" value="1"/>
</dbReference>
<dbReference type="SUPFAM" id="SSF54631">
    <property type="entry name" value="CBS-domain pair"/>
    <property type="match status" value="1"/>
</dbReference>
<reference evidence="4 5" key="1">
    <citation type="journal article" date="2019" name="ACS Chem. Biol.">
        <title>Identification and Mobilization of a Cryptic Antibiotic Biosynthesis Gene Locus from a Human-Pathogenic Nocardia Isolate.</title>
        <authorList>
            <person name="Herisse M."/>
            <person name="Ishida K."/>
            <person name="Porter J.L."/>
            <person name="Howden B."/>
            <person name="Hertweck C."/>
            <person name="Stinear T.P."/>
            <person name="Pidot S.J."/>
        </authorList>
    </citation>
    <scope>NUCLEOTIDE SEQUENCE [LARGE SCALE GENOMIC DNA]</scope>
    <source>
        <strain evidence="4 5">AUSMDU00012717</strain>
    </source>
</reference>
<dbReference type="AlphaFoldDB" id="A0A6G9YRH4"/>
<dbReference type="KEGG" id="nah:F5544_38975"/>
<keyword evidence="5" id="KW-1185">Reference proteome</keyword>
<dbReference type="CDD" id="cd04606">
    <property type="entry name" value="CBS_pair_Mg_transporter"/>
    <property type="match status" value="1"/>
</dbReference>
<evidence type="ECO:0000256" key="1">
    <source>
        <dbReference type="PROSITE-ProRule" id="PRU00703"/>
    </source>
</evidence>
<dbReference type="Gene3D" id="3.10.580.10">
    <property type="entry name" value="CBS-domain"/>
    <property type="match status" value="1"/>
</dbReference>
<dbReference type="GO" id="GO:0016020">
    <property type="term" value="C:membrane"/>
    <property type="evidence" value="ECO:0007669"/>
    <property type="project" value="InterPro"/>
</dbReference>
<dbReference type="InterPro" id="IPR006668">
    <property type="entry name" value="Mg_transptr_MgtE_intracell_dom"/>
</dbReference>
<dbReference type="SUPFAM" id="SSF50346">
    <property type="entry name" value="PRC-barrel domain"/>
    <property type="match status" value="1"/>
</dbReference>
<dbReference type="InterPro" id="IPR000644">
    <property type="entry name" value="CBS_dom"/>
</dbReference>
<keyword evidence="1" id="KW-0129">CBS domain</keyword>
<proteinExistence type="predicted"/>
<feature type="compositionally biased region" description="Basic and acidic residues" evidence="2">
    <location>
        <begin position="565"/>
        <end position="577"/>
    </location>
</feature>
<organism evidence="4 5">
    <name type="scientific">Nocardia arthritidis</name>
    <dbReference type="NCBI Taxonomy" id="228602"/>
    <lineage>
        <taxon>Bacteria</taxon>
        <taxon>Bacillati</taxon>
        <taxon>Actinomycetota</taxon>
        <taxon>Actinomycetes</taxon>
        <taxon>Mycobacteriales</taxon>
        <taxon>Nocardiaceae</taxon>
        <taxon>Nocardia</taxon>
    </lineage>
</organism>
<feature type="domain" description="CBS" evidence="3">
    <location>
        <begin position="508"/>
        <end position="567"/>
    </location>
</feature>
<name>A0A6G9YRH4_9NOCA</name>
<evidence type="ECO:0000256" key="2">
    <source>
        <dbReference type="SAM" id="MobiDB-lite"/>
    </source>
</evidence>
<evidence type="ECO:0000313" key="4">
    <source>
        <dbReference type="EMBL" id="QIS15616.1"/>
    </source>
</evidence>
<dbReference type="PROSITE" id="PS51371">
    <property type="entry name" value="CBS"/>
    <property type="match status" value="1"/>
</dbReference>
<dbReference type="SMART" id="SM00924">
    <property type="entry name" value="MgtE_N"/>
    <property type="match status" value="1"/>
</dbReference>
<dbReference type="Pfam" id="PF03448">
    <property type="entry name" value="MgtE_N"/>
    <property type="match status" value="1"/>
</dbReference>
<dbReference type="InterPro" id="IPR038076">
    <property type="entry name" value="MgtE_N_sf"/>
</dbReference>
<evidence type="ECO:0000259" key="3">
    <source>
        <dbReference type="PROSITE" id="PS51371"/>
    </source>
</evidence>
<sequence length="585" mass="63319">MRYCSHSSPRDRSWRDETVAARRMAARPRPADPGRVVPRPASGLDGVVGAARVRFAGRSGFRLPDRHRRAGDVADGGAGDRARGTRLSSRGVRDQRHRPPGVDAIRLTARGSRSPVRNPLLRHRSCDSTGQGAWWPLPPFAGDAETGARMSESASRLLPESAATIHLSQVLKTPVVAGSGESIGRVDDLIVRLSGGGAYPPITGVVVGVGGRDVFVSAKHIGEFCVDRIVLSVNKIDLRSFERREGEVLLKADILGHRLIDVAAAELVRAYDVELDETAGGWVVARLDTRRPARLFGLLKSAGGHASRDWKSFEPLIGHSQSLTARGISARLRGLKPAQIADLLEDADKHERGEILDQVHGDPELEADVFEELDSDESSRLLNDMPDDEVAALLGRMRADDAADSIMELRQSRRRRVLELMPAGQRTKVITLMGFNPESAGGLMNVDFVSCPLDSTVAQALSVISAARGLQPEALLKMHVLDGGRLAGVVSAITLLQADPAGRVADIMDRDPVRVAAEADITDIALLMADYNLYLVPVVDEADLVLGVVTVDDVLEEVIPEDWRRREPAPRPVREGPEQDGVTQP</sequence>
<gene>
    <name evidence="4" type="ORF">F5544_38975</name>
</gene>
<dbReference type="PANTHER" id="PTHR43773:SF1">
    <property type="entry name" value="MAGNESIUM TRANSPORTER MGTE"/>
    <property type="match status" value="1"/>
</dbReference>
<dbReference type="InterPro" id="IPR046342">
    <property type="entry name" value="CBS_dom_sf"/>
</dbReference>